<comment type="caution">
    <text evidence="4">The sequence shown here is derived from an EMBL/GenBank/DDBJ whole genome shotgun (WGS) entry which is preliminary data.</text>
</comment>
<feature type="compositionally biased region" description="Basic and acidic residues" evidence="3">
    <location>
        <begin position="134"/>
        <end position="144"/>
    </location>
</feature>
<feature type="region of interest" description="Disordered" evidence="3">
    <location>
        <begin position="124"/>
        <end position="144"/>
    </location>
</feature>
<gene>
    <name evidence="2" type="primary">rbfA</name>
    <name evidence="4" type="ORF">E9232_006272</name>
</gene>
<dbReference type="NCBIfam" id="NF001802">
    <property type="entry name" value="PRK00521.2-5"/>
    <property type="match status" value="1"/>
</dbReference>
<dbReference type="HAMAP" id="MF_00003">
    <property type="entry name" value="RbfA"/>
    <property type="match status" value="1"/>
</dbReference>
<dbReference type="SUPFAM" id="SSF89919">
    <property type="entry name" value="Ribosome-binding factor A, RbfA"/>
    <property type="match status" value="1"/>
</dbReference>
<dbReference type="InterPro" id="IPR000238">
    <property type="entry name" value="RbfA"/>
</dbReference>
<evidence type="ECO:0000313" key="5">
    <source>
        <dbReference type="Proteomes" id="UP001262410"/>
    </source>
</evidence>
<name>A0ABU1JYL2_9PROT</name>
<dbReference type="RefSeq" id="WP_309800925.1">
    <property type="nucleotide sequence ID" value="NZ_JAVDPW010000013.1"/>
</dbReference>
<dbReference type="Proteomes" id="UP001262410">
    <property type="component" value="Unassembled WGS sequence"/>
</dbReference>
<keyword evidence="1 2" id="KW-0690">Ribosome biogenesis</keyword>
<keyword evidence="2" id="KW-0963">Cytoplasm</keyword>
<comment type="similarity">
    <text evidence="2">Belongs to the RbfA family.</text>
</comment>
<dbReference type="Gene3D" id="3.30.300.20">
    <property type="match status" value="1"/>
</dbReference>
<dbReference type="NCBIfam" id="TIGR00082">
    <property type="entry name" value="rbfA"/>
    <property type="match status" value="1"/>
</dbReference>
<evidence type="ECO:0000313" key="4">
    <source>
        <dbReference type="EMBL" id="MDR6293721.1"/>
    </source>
</evidence>
<dbReference type="InterPro" id="IPR015946">
    <property type="entry name" value="KH_dom-like_a/b"/>
</dbReference>
<dbReference type="PROSITE" id="PS01319">
    <property type="entry name" value="RBFA"/>
    <property type="match status" value="1"/>
</dbReference>
<comment type="subcellular location">
    <subcellularLocation>
        <location evidence="2">Cytoplasm</location>
    </subcellularLocation>
</comment>
<reference evidence="4 5" key="1">
    <citation type="submission" date="2023-07" db="EMBL/GenBank/DDBJ databases">
        <title>Sorghum-associated microbial communities from plants grown in Nebraska, USA.</title>
        <authorList>
            <person name="Schachtman D."/>
        </authorList>
    </citation>
    <scope>NUCLEOTIDE SEQUENCE [LARGE SCALE GENOMIC DNA]</scope>
    <source>
        <strain evidence="4 5">584</strain>
    </source>
</reference>
<evidence type="ECO:0000256" key="1">
    <source>
        <dbReference type="ARBA" id="ARBA00022517"/>
    </source>
</evidence>
<keyword evidence="5" id="KW-1185">Reference proteome</keyword>
<dbReference type="PANTHER" id="PTHR33515:SF1">
    <property type="entry name" value="RIBOSOME-BINDING FACTOR A, CHLOROPLASTIC-RELATED"/>
    <property type="match status" value="1"/>
</dbReference>
<organism evidence="4 5">
    <name type="scientific">Inquilinus ginsengisoli</name>
    <dbReference type="NCBI Taxonomy" id="363840"/>
    <lineage>
        <taxon>Bacteria</taxon>
        <taxon>Pseudomonadati</taxon>
        <taxon>Pseudomonadota</taxon>
        <taxon>Alphaproteobacteria</taxon>
        <taxon>Rhodospirillales</taxon>
        <taxon>Rhodospirillaceae</taxon>
        <taxon>Inquilinus</taxon>
    </lineage>
</organism>
<dbReference type="EMBL" id="JAVDPW010000013">
    <property type="protein sequence ID" value="MDR6293721.1"/>
    <property type="molecule type" value="Genomic_DNA"/>
</dbReference>
<comment type="subunit">
    <text evidence="2">Monomer. Binds 30S ribosomal subunits, but not 50S ribosomal subunits or 70S ribosomes.</text>
</comment>
<protein>
    <recommendedName>
        <fullName evidence="2">Ribosome-binding factor A</fullName>
    </recommendedName>
</protein>
<comment type="function">
    <text evidence="2">One of several proteins that assist in the late maturation steps of the functional core of the 30S ribosomal subunit. Associates with free 30S ribosomal subunits (but not with 30S subunits that are part of 70S ribosomes or polysomes). Required for efficient processing of 16S rRNA. May interact with the 5'-terminal helix region of 16S rRNA.</text>
</comment>
<sequence length="144" mass="16158">MRHTTPQGPSQRQLRVGEELRHSIAAILMRDELHDPDLAGISITVSEVRPSPDMKHAVVFVTTLNGEKMDTVLPALRRAASFLRGQVAKTVRLRHTPQLSFQADTSFDYAQKINTLMHRDVIARDLTDDDEEPSKDRTDDTDGA</sequence>
<proteinExistence type="inferred from homology"/>
<evidence type="ECO:0000256" key="2">
    <source>
        <dbReference type="HAMAP-Rule" id="MF_00003"/>
    </source>
</evidence>
<dbReference type="InterPro" id="IPR020053">
    <property type="entry name" value="Ribosome-bd_factorA_CS"/>
</dbReference>
<evidence type="ECO:0000256" key="3">
    <source>
        <dbReference type="SAM" id="MobiDB-lite"/>
    </source>
</evidence>
<accession>A0ABU1JYL2</accession>
<dbReference type="PANTHER" id="PTHR33515">
    <property type="entry name" value="RIBOSOME-BINDING FACTOR A, CHLOROPLASTIC-RELATED"/>
    <property type="match status" value="1"/>
</dbReference>
<dbReference type="Pfam" id="PF02033">
    <property type="entry name" value="RBFA"/>
    <property type="match status" value="1"/>
</dbReference>
<dbReference type="InterPro" id="IPR023799">
    <property type="entry name" value="RbfA_dom_sf"/>
</dbReference>